<dbReference type="EMBL" id="LESJ01000004">
    <property type="protein sequence ID" value="RBT69487.1"/>
    <property type="molecule type" value="Genomic_DNA"/>
</dbReference>
<dbReference type="CDD" id="cd00093">
    <property type="entry name" value="HTH_XRE"/>
    <property type="match status" value="1"/>
</dbReference>
<evidence type="ECO:0000313" key="2">
    <source>
        <dbReference type="EMBL" id="RBT69487.1"/>
    </source>
</evidence>
<feature type="domain" description="HTH cro/C1-type" evidence="1">
    <location>
        <begin position="7"/>
        <end position="61"/>
    </location>
</feature>
<dbReference type="Pfam" id="PF01381">
    <property type="entry name" value="HTH_3"/>
    <property type="match status" value="1"/>
</dbReference>
<comment type="caution">
    <text evidence="2">The sequence shown here is derived from an EMBL/GenBank/DDBJ whole genome shotgun (WGS) entry which is preliminary data.</text>
</comment>
<evidence type="ECO:0000259" key="1">
    <source>
        <dbReference type="PROSITE" id="PS50943"/>
    </source>
</evidence>
<accession>A0AB37IPA4</accession>
<sequence>MKKKISLEAARILTGMTQKEAASKFGVNYQTLASWEQDSNKMKQKYVQMIPNIYNVLPEEIFFGNKNEFTRYWQSETVFN</sequence>
<dbReference type="AlphaFoldDB" id="A0AB37IPA4"/>
<dbReference type="SMART" id="SM00530">
    <property type="entry name" value="HTH_XRE"/>
    <property type="match status" value="1"/>
</dbReference>
<gene>
    <name evidence="2" type="ORF">EB03_01157</name>
</gene>
<protein>
    <recommendedName>
        <fullName evidence="1">HTH cro/C1-type domain-containing protein</fullName>
    </recommendedName>
</protein>
<dbReference type="SUPFAM" id="SSF47413">
    <property type="entry name" value="lambda repressor-like DNA-binding domains"/>
    <property type="match status" value="1"/>
</dbReference>
<dbReference type="Gene3D" id="1.10.260.40">
    <property type="entry name" value="lambda repressor-like DNA-binding domains"/>
    <property type="match status" value="1"/>
</dbReference>
<proteinExistence type="predicted"/>
<evidence type="ECO:0000313" key="3">
    <source>
        <dbReference type="Proteomes" id="UP000253498"/>
    </source>
</evidence>
<dbReference type="InterPro" id="IPR010982">
    <property type="entry name" value="Lambda_DNA-bd_dom_sf"/>
</dbReference>
<dbReference type="PROSITE" id="PS50943">
    <property type="entry name" value="HTH_CROC1"/>
    <property type="match status" value="1"/>
</dbReference>
<dbReference type="InterPro" id="IPR001387">
    <property type="entry name" value="Cro/C1-type_HTH"/>
</dbReference>
<name>A0AB37IPA4_ENTHR</name>
<dbReference type="RefSeq" id="WP_113792688.1">
    <property type="nucleotide sequence ID" value="NZ_JADKZR010000014.1"/>
</dbReference>
<dbReference type="Proteomes" id="UP000253498">
    <property type="component" value="Unassembled WGS sequence"/>
</dbReference>
<dbReference type="GO" id="GO:0003677">
    <property type="term" value="F:DNA binding"/>
    <property type="evidence" value="ECO:0007669"/>
    <property type="project" value="InterPro"/>
</dbReference>
<organism evidence="2 3">
    <name type="scientific">Enterococcus hirae</name>
    <dbReference type="NCBI Taxonomy" id="1354"/>
    <lineage>
        <taxon>Bacteria</taxon>
        <taxon>Bacillati</taxon>
        <taxon>Bacillota</taxon>
        <taxon>Bacilli</taxon>
        <taxon>Lactobacillales</taxon>
        <taxon>Enterococcaceae</taxon>
        <taxon>Enterococcus</taxon>
    </lineage>
</organism>
<reference evidence="2 3" key="1">
    <citation type="submission" date="2015-06" db="EMBL/GenBank/DDBJ databases">
        <title>The Genome Sequence of Enterococcus hirae 88EA1.</title>
        <authorList>
            <consortium name="The Broad Institute Genomics Platform"/>
            <consortium name="The Broad Institute Genome Sequencing Center for Infectious Disease"/>
            <person name="Earl A.M."/>
            <person name="Van Tyne D."/>
            <person name="Lebreton F."/>
            <person name="Saavedra J.T."/>
            <person name="Gilmore M.S."/>
            <person name="Manson McGuire A."/>
            <person name="Clock S."/>
            <person name="Crupain M."/>
            <person name="Rangan U."/>
            <person name="Young S."/>
            <person name="Abouelleil A."/>
            <person name="Cao P."/>
            <person name="Chapman S.B."/>
            <person name="Griggs A."/>
            <person name="Priest M."/>
            <person name="Shea T."/>
            <person name="Wortman J."/>
            <person name="Nusbaum C."/>
            <person name="Birren B."/>
        </authorList>
    </citation>
    <scope>NUCLEOTIDE SEQUENCE [LARGE SCALE GENOMIC DNA]</scope>
    <source>
        <strain evidence="2 3">88EA1</strain>
    </source>
</reference>